<dbReference type="GO" id="GO:0005886">
    <property type="term" value="C:plasma membrane"/>
    <property type="evidence" value="ECO:0007669"/>
    <property type="project" value="TreeGrafter"/>
</dbReference>
<feature type="transmembrane region" description="Helical" evidence="7">
    <location>
        <begin position="329"/>
        <end position="350"/>
    </location>
</feature>
<comment type="similarity">
    <text evidence="2">Belongs to the amino acid-polyamine-organocation (APC) superfamily. Cationic amino acid transporter (CAT) (TC 2.A.3.3) family.</text>
</comment>
<gene>
    <name evidence="9" type="ORF">MUK42_03616</name>
</gene>
<dbReference type="Pfam" id="PF13520">
    <property type="entry name" value="AA_permease_2"/>
    <property type="match status" value="1"/>
</dbReference>
<feature type="transmembrane region" description="Helical" evidence="7">
    <location>
        <begin position="259"/>
        <end position="279"/>
    </location>
</feature>
<feature type="domain" description="Cationic amino acid transporter C-terminal" evidence="8">
    <location>
        <begin position="540"/>
        <end position="590"/>
    </location>
</feature>
<dbReference type="Gene3D" id="1.20.1740.10">
    <property type="entry name" value="Amino acid/polyamine transporter I"/>
    <property type="match status" value="2"/>
</dbReference>
<feature type="transmembrane region" description="Helical" evidence="7">
    <location>
        <begin position="108"/>
        <end position="126"/>
    </location>
</feature>
<feature type="transmembrane region" description="Helical" evidence="7">
    <location>
        <begin position="541"/>
        <end position="561"/>
    </location>
</feature>
<dbReference type="Pfam" id="PF13906">
    <property type="entry name" value="AA_permease_C"/>
    <property type="match status" value="1"/>
</dbReference>
<dbReference type="PIRSF" id="PIRSF006060">
    <property type="entry name" value="AA_transporter"/>
    <property type="match status" value="1"/>
</dbReference>
<comment type="subcellular location">
    <subcellularLocation>
        <location evidence="1">Membrane</location>
        <topology evidence="1">Multi-pass membrane protein</topology>
    </subcellularLocation>
</comment>
<reference evidence="9" key="1">
    <citation type="submission" date="2022-05" db="EMBL/GenBank/DDBJ databases">
        <title>The Musa troglodytarum L. genome provides insights into the mechanism of non-climacteric behaviour and enrichment of carotenoids.</title>
        <authorList>
            <person name="Wang J."/>
        </authorList>
    </citation>
    <scope>NUCLEOTIDE SEQUENCE</scope>
    <source>
        <tissue evidence="9">Leaf</tissue>
    </source>
</reference>
<dbReference type="PANTHER" id="PTHR43243">
    <property type="entry name" value="INNER MEMBRANE TRANSPORTER YGJI-RELATED"/>
    <property type="match status" value="1"/>
</dbReference>
<sequence>MLLVRRPSHLGFLICLFEGAGIRRKKRHGDGGRKQRREDKEKGLDLQQARLPPEESFQSWANYTKALKETGTRLKDRITSRSLDKLELTEIRGRSGFEMKKTLSWWDLIWFGIGAVIGAGIFVLTGQEARDSAGPAVILSYVVSGVSAMLSVFCYTEFAVEIPVAGGSFAYLRVELGDFMAFIAAGNILLEYVIGGAAVARSWTSYFATLLNHHPNDFRIHAASLNPDYSRLDPIAVAVIAIVCLAAVSSTKATSRFNYVASIVHLAIIVFIIIAGLTQANPKNLSDFTPFGVRVFSASAVLFFAYVGFDAVSTMAEETKNPAKDIPLGLVGAMAITTGCYCLLALTLCLMQPYSQIDPDAPFSVAFQAIGMDWAAHRRLRRAQGHDDRAPRVGRRPGPLPHPHRPHPHGSSMASRGARHHRHPVNATVVMLVATAVIAFFTSLGILSNLLSISTLFIFMMVAVALLVRRYYVSGQTNDSDRNKLIAALVLILASSMATAAYWAAGGMGWAGYLVSVLVWLLATAFLWWGVPQARAPQTWGVPLVPWLPSASIAINAFLLGSIDGPSFVRFGIWTALLLVYYFFFGLHASYDTAKAASNDGV</sequence>
<dbReference type="EMBL" id="CP097510">
    <property type="protein sequence ID" value="URE22608.1"/>
    <property type="molecule type" value="Genomic_DNA"/>
</dbReference>
<dbReference type="PANTHER" id="PTHR43243:SF100">
    <property type="entry name" value="CATIONIC AMINO ACID TRANSPORTER C-TERMINAL DOMAIN-CONTAINING PROTEIN"/>
    <property type="match status" value="1"/>
</dbReference>
<organism evidence="9 10">
    <name type="scientific">Musa troglodytarum</name>
    <name type="common">fe'i banana</name>
    <dbReference type="NCBI Taxonomy" id="320322"/>
    <lineage>
        <taxon>Eukaryota</taxon>
        <taxon>Viridiplantae</taxon>
        <taxon>Streptophyta</taxon>
        <taxon>Embryophyta</taxon>
        <taxon>Tracheophyta</taxon>
        <taxon>Spermatophyta</taxon>
        <taxon>Magnoliopsida</taxon>
        <taxon>Liliopsida</taxon>
        <taxon>Zingiberales</taxon>
        <taxon>Musaceae</taxon>
        <taxon>Musa</taxon>
    </lineage>
</organism>
<evidence type="ECO:0000259" key="8">
    <source>
        <dbReference type="Pfam" id="PF13906"/>
    </source>
</evidence>
<dbReference type="OrthoDB" id="3900342at2759"/>
<evidence type="ECO:0000256" key="5">
    <source>
        <dbReference type="ARBA" id="ARBA00023136"/>
    </source>
</evidence>
<name>A0A9E7H3P3_9LILI</name>
<dbReference type="AlphaFoldDB" id="A0A9E7H3P3"/>
<feature type="transmembrane region" description="Helical" evidence="7">
    <location>
        <begin position="567"/>
        <end position="585"/>
    </location>
</feature>
<proteinExistence type="inferred from homology"/>
<evidence type="ECO:0000256" key="6">
    <source>
        <dbReference type="SAM" id="MobiDB-lite"/>
    </source>
</evidence>
<keyword evidence="10" id="KW-1185">Reference proteome</keyword>
<dbReference type="GO" id="GO:0015189">
    <property type="term" value="F:L-lysine transmembrane transporter activity"/>
    <property type="evidence" value="ECO:0007669"/>
    <property type="project" value="TreeGrafter"/>
</dbReference>
<evidence type="ECO:0000256" key="3">
    <source>
        <dbReference type="ARBA" id="ARBA00022692"/>
    </source>
</evidence>
<evidence type="ECO:0000313" key="9">
    <source>
        <dbReference type="EMBL" id="URE22608.1"/>
    </source>
</evidence>
<dbReference type="Proteomes" id="UP001055439">
    <property type="component" value="Chromosome 8"/>
</dbReference>
<feature type="transmembrane region" description="Helical" evidence="7">
    <location>
        <begin position="235"/>
        <end position="253"/>
    </location>
</feature>
<feature type="transmembrane region" description="Helical" evidence="7">
    <location>
        <begin position="291"/>
        <end position="309"/>
    </location>
</feature>
<keyword evidence="4 7" id="KW-1133">Transmembrane helix</keyword>
<feature type="compositionally biased region" description="Basic and acidic residues" evidence="6">
    <location>
        <begin position="29"/>
        <end position="44"/>
    </location>
</feature>
<evidence type="ECO:0000256" key="7">
    <source>
        <dbReference type="SAM" id="Phobius"/>
    </source>
</evidence>
<keyword evidence="5 7" id="KW-0472">Membrane</keyword>
<feature type="region of interest" description="Disordered" evidence="6">
    <location>
        <begin position="25"/>
        <end position="47"/>
    </location>
</feature>
<feature type="transmembrane region" description="Helical" evidence="7">
    <location>
        <begin position="453"/>
        <end position="473"/>
    </location>
</feature>
<feature type="transmembrane region" description="Helical" evidence="7">
    <location>
        <begin position="179"/>
        <end position="200"/>
    </location>
</feature>
<feature type="transmembrane region" description="Helical" evidence="7">
    <location>
        <begin position="138"/>
        <end position="159"/>
    </location>
</feature>
<accession>A0A9E7H3P3</accession>
<evidence type="ECO:0000256" key="4">
    <source>
        <dbReference type="ARBA" id="ARBA00022989"/>
    </source>
</evidence>
<feature type="transmembrane region" description="Helical" evidence="7">
    <location>
        <begin position="485"/>
        <end position="504"/>
    </location>
</feature>
<feature type="region of interest" description="Disordered" evidence="6">
    <location>
        <begin position="383"/>
        <end position="418"/>
    </location>
</feature>
<protein>
    <submittedName>
        <fullName evidence="9">Amino acid permease</fullName>
    </submittedName>
</protein>
<evidence type="ECO:0000256" key="1">
    <source>
        <dbReference type="ARBA" id="ARBA00004141"/>
    </source>
</evidence>
<dbReference type="InterPro" id="IPR002293">
    <property type="entry name" value="AA/rel_permease1"/>
</dbReference>
<evidence type="ECO:0000256" key="2">
    <source>
        <dbReference type="ARBA" id="ARBA00008572"/>
    </source>
</evidence>
<dbReference type="InterPro" id="IPR029485">
    <property type="entry name" value="CAT_C"/>
</dbReference>
<keyword evidence="3 7" id="KW-0812">Transmembrane</keyword>
<dbReference type="GO" id="GO:0005313">
    <property type="term" value="F:L-glutamate transmembrane transporter activity"/>
    <property type="evidence" value="ECO:0007669"/>
    <property type="project" value="TreeGrafter"/>
</dbReference>
<feature type="transmembrane region" description="Helical" evidence="7">
    <location>
        <begin position="510"/>
        <end position="529"/>
    </location>
</feature>
<evidence type="ECO:0000313" key="10">
    <source>
        <dbReference type="Proteomes" id="UP001055439"/>
    </source>
</evidence>
<feature type="transmembrane region" description="Helical" evidence="7">
    <location>
        <begin position="425"/>
        <end position="447"/>
    </location>
</feature>